<dbReference type="Proteomes" id="UP000054078">
    <property type="component" value="Unassembled WGS sequence"/>
</dbReference>
<sequence>MHQAFRQLVSYALFGCVCSAVDMLVFLALTSMGDIEPLAANVASVAVGLTLSFFLNRKYTFHVTDSPVRRYVVFFCVGLCGMCVQELVIAALTAHAVVPLSTPFVAKLAALVTAGLMQFVLNRSVTFRQR</sequence>
<dbReference type="InterPro" id="IPR007267">
    <property type="entry name" value="GtrA_DPMS_TM"/>
</dbReference>
<feature type="transmembrane region" description="Helical" evidence="6">
    <location>
        <begin position="104"/>
        <end position="121"/>
    </location>
</feature>
<evidence type="ECO:0000256" key="4">
    <source>
        <dbReference type="ARBA" id="ARBA00022989"/>
    </source>
</evidence>
<evidence type="ECO:0000256" key="5">
    <source>
        <dbReference type="ARBA" id="ARBA00023136"/>
    </source>
</evidence>
<dbReference type="AlphaFoldDB" id="A0A100YXL3"/>
<evidence type="ECO:0000256" key="1">
    <source>
        <dbReference type="ARBA" id="ARBA00004141"/>
    </source>
</evidence>
<dbReference type="OrthoDB" id="3192123at2"/>
<keyword evidence="5 6" id="KW-0472">Membrane</keyword>
<evidence type="ECO:0000313" key="9">
    <source>
        <dbReference type="Proteomes" id="UP000054078"/>
    </source>
</evidence>
<comment type="subcellular location">
    <subcellularLocation>
        <location evidence="1">Membrane</location>
        <topology evidence="1">Multi-pass membrane protein</topology>
    </subcellularLocation>
</comment>
<keyword evidence="9" id="KW-1185">Reference proteome</keyword>
<reference evidence="8 9" key="1">
    <citation type="submission" date="2015-12" db="EMBL/GenBank/DDBJ databases">
        <title>Draft Genome Sequence of Olsenella scatoligenes SK9K4T; a Producer of 3-Methylindole- (skatole) and 4-Methylphenol- (p-cresol) Isolated from Pig Feces.</title>
        <authorList>
            <person name="Li X."/>
            <person name="Borg B."/>
            <person name="Canibe N."/>
        </authorList>
    </citation>
    <scope>NUCLEOTIDE SEQUENCE [LARGE SCALE GENOMIC DNA]</scope>
    <source>
        <strain evidence="8 9">SK9K4</strain>
    </source>
</reference>
<evidence type="ECO:0000313" key="8">
    <source>
        <dbReference type="EMBL" id="KUH59545.1"/>
    </source>
</evidence>
<feature type="transmembrane region" description="Helical" evidence="6">
    <location>
        <begin position="71"/>
        <end position="98"/>
    </location>
</feature>
<evidence type="ECO:0000256" key="6">
    <source>
        <dbReference type="SAM" id="Phobius"/>
    </source>
</evidence>
<dbReference type="STRING" id="1299998.AUL39_04390"/>
<protein>
    <recommendedName>
        <fullName evidence="7">GtrA/DPMS transmembrane domain-containing protein</fullName>
    </recommendedName>
</protein>
<keyword evidence="3 6" id="KW-0812">Transmembrane</keyword>
<feature type="transmembrane region" description="Helical" evidence="6">
    <location>
        <begin position="12"/>
        <end position="32"/>
    </location>
</feature>
<comment type="similarity">
    <text evidence="2">Belongs to the GtrA family.</text>
</comment>
<dbReference type="GO" id="GO:0005886">
    <property type="term" value="C:plasma membrane"/>
    <property type="evidence" value="ECO:0007669"/>
    <property type="project" value="TreeGrafter"/>
</dbReference>
<name>A0A100YXL3_TRASO</name>
<gene>
    <name evidence="8" type="ORF">AUL39_04390</name>
</gene>
<comment type="caution">
    <text evidence="8">The sequence shown here is derived from an EMBL/GenBank/DDBJ whole genome shotgun (WGS) entry which is preliminary data.</text>
</comment>
<dbReference type="PANTHER" id="PTHR38459">
    <property type="entry name" value="PROPHAGE BACTOPRENOL-LINKED GLUCOSE TRANSLOCASE HOMOLOG"/>
    <property type="match status" value="1"/>
</dbReference>
<feature type="domain" description="GtrA/DPMS transmembrane" evidence="7">
    <location>
        <begin position="11"/>
        <end position="127"/>
    </location>
</feature>
<organism evidence="8 9">
    <name type="scientific">Tractidigestivibacter scatoligenes</name>
    <name type="common">Olsenella scatoligenes</name>
    <dbReference type="NCBI Taxonomy" id="1299998"/>
    <lineage>
        <taxon>Bacteria</taxon>
        <taxon>Bacillati</taxon>
        <taxon>Actinomycetota</taxon>
        <taxon>Coriobacteriia</taxon>
        <taxon>Coriobacteriales</taxon>
        <taxon>Atopobiaceae</taxon>
        <taxon>Tractidigestivibacter</taxon>
    </lineage>
</organism>
<proteinExistence type="inferred from homology"/>
<dbReference type="RefSeq" id="WP_059053957.1">
    <property type="nucleotide sequence ID" value="NZ_LOJF01000001.1"/>
</dbReference>
<evidence type="ECO:0000259" key="7">
    <source>
        <dbReference type="Pfam" id="PF04138"/>
    </source>
</evidence>
<dbReference type="GO" id="GO:0000271">
    <property type="term" value="P:polysaccharide biosynthetic process"/>
    <property type="evidence" value="ECO:0007669"/>
    <property type="project" value="InterPro"/>
</dbReference>
<dbReference type="Pfam" id="PF04138">
    <property type="entry name" value="GtrA_DPMS_TM"/>
    <property type="match status" value="1"/>
</dbReference>
<keyword evidence="4 6" id="KW-1133">Transmembrane helix</keyword>
<dbReference type="EMBL" id="LOJF01000001">
    <property type="protein sequence ID" value="KUH59545.1"/>
    <property type="molecule type" value="Genomic_DNA"/>
</dbReference>
<accession>A0A100YXL3</accession>
<evidence type="ECO:0000256" key="3">
    <source>
        <dbReference type="ARBA" id="ARBA00022692"/>
    </source>
</evidence>
<feature type="transmembrane region" description="Helical" evidence="6">
    <location>
        <begin position="38"/>
        <end position="59"/>
    </location>
</feature>
<dbReference type="PANTHER" id="PTHR38459:SF1">
    <property type="entry name" value="PROPHAGE BACTOPRENOL-LINKED GLUCOSE TRANSLOCASE HOMOLOG"/>
    <property type="match status" value="1"/>
</dbReference>
<evidence type="ECO:0000256" key="2">
    <source>
        <dbReference type="ARBA" id="ARBA00009399"/>
    </source>
</evidence>
<dbReference type="InterPro" id="IPR051401">
    <property type="entry name" value="GtrA_CellWall_Glycosyl"/>
</dbReference>